<gene>
    <name evidence="1" type="ORF">INT46_000306</name>
</gene>
<sequence length="96" mass="11114">QLLITTTISYTMIKSRFSSVDTTTISWLKKQLPAGATRPSSKRLPLVSEQTQRYITTRLLCHGKLDGSRVVREEYLRPIGIEMTVYGIRKMLKRIW</sequence>
<comment type="caution">
    <text evidence="1">The sequence shown here is derived from an EMBL/GenBank/DDBJ whole genome shotgun (WGS) entry which is preliminary data.</text>
</comment>
<evidence type="ECO:0000313" key="2">
    <source>
        <dbReference type="Proteomes" id="UP000650833"/>
    </source>
</evidence>
<protein>
    <submittedName>
        <fullName evidence="1">Uncharacterized protein</fullName>
    </submittedName>
</protein>
<dbReference type="AlphaFoldDB" id="A0A8H7UQ00"/>
<dbReference type="EMBL" id="JAEPRC010001170">
    <property type="protein sequence ID" value="KAG2189817.1"/>
    <property type="molecule type" value="Genomic_DNA"/>
</dbReference>
<dbReference type="OrthoDB" id="2205473at2759"/>
<accession>A0A8H7UQ00</accession>
<dbReference type="Proteomes" id="UP000650833">
    <property type="component" value="Unassembled WGS sequence"/>
</dbReference>
<reference evidence="1" key="1">
    <citation type="submission" date="2020-12" db="EMBL/GenBank/DDBJ databases">
        <title>Metabolic potential, ecology and presence of endohyphal bacteria is reflected in genomic diversity of Mucoromycotina.</title>
        <authorList>
            <person name="Muszewska A."/>
            <person name="Okrasinska A."/>
            <person name="Steczkiewicz K."/>
            <person name="Drgas O."/>
            <person name="Orlowska M."/>
            <person name="Perlinska-Lenart U."/>
            <person name="Aleksandrzak-Piekarczyk T."/>
            <person name="Szatraj K."/>
            <person name="Zielenkiewicz U."/>
            <person name="Pilsyk S."/>
            <person name="Malc E."/>
            <person name="Mieczkowski P."/>
            <person name="Kruszewska J.S."/>
            <person name="Biernat P."/>
            <person name="Pawlowska J."/>
        </authorList>
    </citation>
    <scope>NUCLEOTIDE SEQUENCE</scope>
    <source>
        <strain evidence="1">CBS 226.32</strain>
    </source>
</reference>
<name>A0A8H7UQ00_9FUNG</name>
<proteinExistence type="predicted"/>
<evidence type="ECO:0000313" key="1">
    <source>
        <dbReference type="EMBL" id="KAG2189817.1"/>
    </source>
</evidence>
<feature type="non-terminal residue" evidence="1">
    <location>
        <position position="1"/>
    </location>
</feature>
<organism evidence="1 2">
    <name type="scientific">Mucor plumbeus</name>
    <dbReference type="NCBI Taxonomy" id="97098"/>
    <lineage>
        <taxon>Eukaryota</taxon>
        <taxon>Fungi</taxon>
        <taxon>Fungi incertae sedis</taxon>
        <taxon>Mucoromycota</taxon>
        <taxon>Mucoromycotina</taxon>
        <taxon>Mucoromycetes</taxon>
        <taxon>Mucorales</taxon>
        <taxon>Mucorineae</taxon>
        <taxon>Mucoraceae</taxon>
        <taxon>Mucor</taxon>
    </lineage>
</organism>
<keyword evidence="2" id="KW-1185">Reference proteome</keyword>